<dbReference type="InterPro" id="IPR014509">
    <property type="entry name" value="YjdF-like"/>
</dbReference>
<evidence type="ECO:0000313" key="3">
    <source>
        <dbReference type="Proteomes" id="UP000032025"/>
    </source>
</evidence>
<organism evidence="2 3">
    <name type="scientific">Sphingomonas paucimobilis NBRC 13935</name>
    <dbReference type="NCBI Taxonomy" id="1219050"/>
    <lineage>
        <taxon>Bacteria</taxon>
        <taxon>Pseudomonadati</taxon>
        <taxon>Pseudomonadota</taxon>
        <taxon>Alphaproteobacteria</taxon>
        <taxon>Sphingomonadales</taxon>
        <taxon>Sphingomonadaceae</taxon>
        <taxon>Sphingomonas</taxon>
    </lineage>
</organism>
<feature type="transmembrane region" description="Helical" evidence="1">
    <location>
        <begin position="70"/>
        <end position="92"/>
    </location>
</feature>
<evidence type="ECO:0000256" key="1">
    <source>
        <dbReference type="SAM" id="Phobius"/>
    </source>
</evidence>
<keyword evidence="1" id="KW-0472">Membrane</keyword>
<sequence length="220" mass="24038">MSGYPAGIMTDAIGANRRLWLLTLIWGAALVASGWQPFDRVTWWMEVAPVLIALPILWSLRRRFVLTDLALGLIGLHGLILMLGGAYSYARVPVGFQVQDWLHLARNPYDRLGHFAQGFVPAIVLREWLIRQVGLHRGVLVTLVLACCLAISAAYEPIEFVAAMALGQGADEFLGTQGDPWDTQWGMLTCLIGAVVAVATLSRLHDRQIARIGGPLEGTG</sequence>
<name>A0A0C9NAU6_SPHPI</name>
<accession>A0A0C9NAU6</accession>
<reference evidence="2 3" key="1">
    <citation type="submission" date="2014-08" db="EMBL/GenBank/DDBJ databases">
        <title>Whole genome shotgun sequence of Sphingomonas paucimobilis NBRC 13935.</title>
        <authorList>
            <person name="Hosoyama A."/>
            <person name="Hashimoto M."/>
            <person name="Hosoyama Y."/>
            <person name="Noguchi M."/>
            <person name="Uohara A."/>
            <person name="Ohji S."/>
            <person name="Katano-Makiyama Y."/>
            <person name="Ichikawa N."/>
            <person name="Kimura A."/>
            <person name="Yamazoe A."/>
            <person name="Fujita N."/>
        </authorList>
    </citation>
    <scope>NUCLEOTIDE SEQUENCE [LARGE SCALE GENOMIC DNA]</scope>
    <source>
        <strain evidence="2 3">NBRC 13935</strain>
    </source>
</reference>
<protein>
    <submittedName>
        <fullName evidence="2">DNA, contig: SP617</fullName>
    </submittedName>
</protein>
<dbReference type="Pfam" id="PF09997">
    <property type="entry name" value="DUF2238"/>
    <property type="match status" value="1"/>
</dbReference>
<feature type="transmembrane region" description="Helical" evidence="1">
    <location>
        <begin position="141"/>
        <end position="165"/>
    </location>
</feature>
<keyword evidence="1" id="KW-0812">Transmembrane</keyword>
<comment type="caution">
    <text evidence="2">The sequence shown here is derived from an EMBL/GenBank/DDBJ whole genome shotgun (WGS) entry which is preliminary data.</text>
</comment>
<feature type="transmembrane region" description="Helical" evidence="1">
    <location>
        <begin position="185"/>
        <end position="204"/>
    </location>
</feature>
<gene>
    <name evidence="2" type="ORF">SP6_17_01000</name>
</gene>
<dbReference type="Proteomes" id="UP000032025">
    <property type="component" value="Unassembled WGS sequence"/>
</dbReference>
<dbReference type="InterPro" id="IPR058534">
    <property type="entry name" value="YjdF"/>
</dbReference>
<feature type="transmembrane region" description="Helical" evidence="1">
    <location>
        <begin position="112"/>
        <end position="129"/>
    </location>
</feature>
<keyword evidence="3" id="KW-1185">Reference proteome</keyword>
<dbReference type="PIRSF" id="PIRSF020606">
    <property type="entry name" value="UCP020606"/>
    <property type="match status" value="1"/>
</dbReference>
<feature type="transmembrane region" description="Helical" evidence="1">
    <location>
        <begin position="19"/>
        <end position="35"/>
    </location>
</feature>
<dbReference type="AlphaFoldDB" id="A0A0C9NAU6"/>
<dbReference type="EMBL" id="BBJS01000017">
    <property type="protein sequence ID" value="GAN13382.1"/>
    <property type="molecule type" value="Genomic_DNA"/>
</dbReference>
<evidence type="ECO:0000313" key="2">
    <source>
        <dbReference type="EMBL" id="GAN13382.1"/>
    </source>
</evidence>
<feature type="transmembrane region" description="Helical" evidence="1">
    <location>
        <begin position="41"/>
        <end position="58"/>
    </location>
</feature>
<proteinExistence type="predicted"/>
<keyword evidence="1" id="KW-1133">Transmembrane helix</keyword>